<gene>
    <name evidence="2" type="ORF">S12H4_29786</name>
</gene>
<dbReference type="GO" id="GO:0008757">
    <property type="term" value="F:S-adenosylmethionine-dependent methyltransferase activity"/>
    <property type="evidence" value="ECO:0007669"/>
    <property type="project" value="InterPro"/>
</dbReference>
<dbReference type="CDD" id="cd02440">
    <property type="entry name" value="AdoMet_MTases"/>
    <property type="match status" value="1"/>
</dbReference>
<comment type="caution">
    <text evidence="2">The sequence shown here is derived from an EMBL/GenBank/DDBJ whole genome shotgun (WGS) entry which is preliminary data.</text>
</comment>
<dbReference type="Gene3D" id="3.40.50.150">
    <property type="entry name" value="Vaccinia Virus protein VP39"/>
    <property type="match status" value="1"/>
</dbReference>
<sequence>TVIRTYFNHRAAIWDETGSETDTTKLERMAQRLNIEPGSTVLDVGSGTGVFIPFLLSRIGSKGRLVALDFAEEMLNRARAKGFNGYIEYLHADVTSIPLRDEIFDVVVCYSSFPHFQDKPRALAEINRVTKSGGRLLICHTSSRAMINQFHRQIPAVGNDTIPDEPEMLIMLSMAGFVDIKIEDGSKSYLASARKPQAGSTSILA</sequence>
<organism evidence="2">
    <name type="scientific">marine sediment metagenome</name>
    <dbReference type="NCBI Taxonomy" id="412755"/>
    <lineage>
        <taxon>unclassified sequences</taxon>
        <taxon>metagenomes</taxon>
        <taxon>ecological metagenomes</taxon>
    </lineage>
</organism>
<name>X1T4D7_9ZZZZ</name>
<dbReference type="AlphaFoldDB" id="X1T4D7"/>
<dbReference type="InterPro" id="IPR029063">
    <property type="entry name" value="SAM-dependent_MTases_sf"/>
</dbReference>
<evidence type="ECO:0000259" key="1">
    <source>
        <dbReference type="Pfam" id="PF08241"/>
    </source>
</evidence>
<dbReference type="SUPFAM" id="SSF53335">
    <property type="entry name" value="S-adenosyl-L-methionine-dependent methyltransferases"/>
    <property type="match status" value="1"/>
</dbReference>
<feature type="non-terminal residue" evidence="2">
    <location>
        <position position="1"/>
    </location>
</feature>
<dbReference type="InterPro" id="IPR013216">
    <property type="entry name" value="Methyltransf_11"/>
</dbReference>
<dbReference type="Pfam" id="PF08241">
    <property type="entry name" value="Methyltransf_11"/>
    <property type="match status" value="1"/>
</dbReference>
<dbReference type="PANTHER" id="PTHR43591">
    <property type="entry name" value="METHYLTRANSFERASE"/>
    <property type="match status" value="1"/>
</dbReference>
<reference evidence="2" key="1">
    <citation type="journal article" date="2014" name="Front. Microbiol.">
        <title>High frequency of phylogenetically diverse reductive dehalogenase-homologous genes in deep subseafloor sedimentary metagenomes.</title>
        <authorList>
            <person name="Kawai M."/>
            <person name="Futagami T."/>
            <person name="Toyoda A."/>
            <person name="Takaki Y."/>
            <person name="Nishi S."/>
            <person name="Hori S."/>
            <person name="Arai W."/>
            <person name="Tsubouchi T."/>
            <person name="Morono Y."/>
            <person name="Uchiyama I."/>
            <person name="Ito T."/>
            <person name="Fujiyama A."/>
            <person name="Inagaki F."/>
            <person name="Takami H."/>
        </authorList>
    </citation>
    <scope>NUCLEOTIDE SEQUENCE</scope>
    <source>
        <strain evidence="2">Expedition CK06-06</strain>
    </source>
</reference>
<protein>
    <recommendedName>
        <fullName evidence="1">Methyltransferase type 11 domain-containing protein</fullName>
    </recommendedName>
</protein>
<dbReference type="PANTHER" id="PTHR43591:SF24">
    <property type="entry name" value="2-METHOXY-6-POLYPRENYL-1,4-BENZOQUINOL METHYLASE, MITOCHONDRIAL"/>
    <property type="match status" value="1"/>
</dbReference>
<feature type="domain" description="Methyltransferase type 11" evidence="1">
    <location>
        <begin position="42"/>
        <end position="138"/>
    </location>
</feature>
<evidence type="ECO:0000313" key="2">
    <source>
        <dbReference type="EMBL" id="GAJ00084.1"/>
    </source>
</evidence>
<proteinExistence type="predicted"/>
<accession>X1T4D7</accession>
<dbReference type="EMBL" id="BARW01017213">
    <property type="protein sequence ID" value="GAJ00084.1"/>
    <property type="molecule type" value="Genomic_DNA"/>
</dbReference>